<reference evidence="1 2" key="1">
    <citation type="journal article" date="2006" name="Science">
        <title>The genome of black cottonwood, Populus trichocarpa (Torr. &amp; Gray).</title>
        <authorList>
            <person name="Tuskan G.A."/>
            <person name="Difazio S."/>
            <person name="Jansson S."/>
            <person name="Bohlmann J."/>
            <person name="Grigoriev I."/>
            <person name="Hellsten U."/>
            <person name="Putnam N."/>
            <person name="Ralph S."/>
            <person name="Rombauts S."/>
            <person name="Salamov A."/>
            <person name="Schein J."/>
            <person name="Sterck L."/>
            <person name="Aerts A."/>
            <person name="Bhalerao R.R."/>
            <person name="Bhalerao R.P."/>
            <person name="Blaudez D."/>
            <person name="Boerjan W."/>
            <person name="Brun A."/>
            <person name="Brunner A."/>
            <person name="Busov V."/>
            <person name="Campbell M."/>
            <person name="Carlson J."/>
            <person name="Chalot M."/>
            <person name="Chapman J."/>
            <person name="Chen G.L."/>
            <person name="Cooper D."/>
            <person name="Coutinho P.M."/>
            <person name="Couturier J."/>
            <person name="Covert S."/>
            <person name="Cronk Q."/>
            <person name="Cunningham R."/>
            <person name="Davis J."/>
            <person name="Degroeve S."/>
            <person name="Dejardin A."/>
            <person name="Depamphilis C."/>
            <person name="Detter J."/>
            <person name="Dirks B."/>
            <person name="Dubchak I."/>
            <person name="Duplessis S."/>
            <person name="Ehlting J."/>
            <person name="Ellis B."/>
            <person name="Gendler K."/>
            <person name="Goodstein D."/>
            <person name="Gribskov M."/>
            <person name="Grimwood J."/>
            <person name="Groover A."/>
            <person name="Gunter L."/>
            <person name="Hamberger B."/>
            <person name="Heinze B."/>
            <person name="Helariutta Y."/>
            <person name="Henrissat B."/>
            <person name="Holligan D."/>
            <person name="Holt R."/>
            <person name="Huang W."/>
            <person name="Islam-Faridi N."/>
            <person name="Jones S."/>
            <person name="Jones-Rhoades M."/>
            <person name="Jorgensen R."/>
            <person name="Joshi C."/>
            <person name="Kangasjarvi J."/>
            <person name="Karlsson J."/>
            <person name="Kelleher C."/>
            <person name="Kirkpatrick R."/>
            <person name="Kirst M."/>
            <person name="Kohler A."/>
            <person name="Kalluri U."/>
            <person name="Larimer F."/>
            <person name="Leebens-Mack J."/>
            <person name="Leple J.C."/>
            <person name="Locascio P."/>
            <person name="Lou Y."/>
            <person name="Lucas S."/>
            <person name="Martin F."/>
            <person name="Montanini B."/>
            <person name="Napoli C."/>
            <person name="Nelson D.R."/>
            <person name="Nelson C."/>
            <person name="Nieminen K."/>
            <person name="Nilsson O."/>
            <person name="Pereda V."/>
            <person name="Peter G."/>
            <person name="Philippe R."/>
            <person name="Pilate G."/>
            <person name="Poliakov A."/>
            <person name="Razumovskaya J."/>
            <person name="Richardson P."/>
            <person name="Rinaldi C."/>
            <person name="Ritland K."/>
            <person name="Rouze P."/>
            <person name="Ryaboy D."/>
            <person name="Schmutz J."/>
            <person name="Schrader J."/>
            <person name="Segerman B."/>
            <person name="Shin H."/>
            <person name="Siddiqui A."/>
            <person name="Sterky F."/>
            <person name="Terry A."/>
            <person name="Tsai C.J."/>
            <person name="Uberbacher E."/>
            <person name="Unneberg P."/>
            <person name="Vahala J."/>
            <person name="Wall K."/>
            <person name="Wessler S."/>
            <person name="Yang G."/>
            <person name="Yin T."/>
            <person name="Douglas C."/>
            <person name="Marra M."/>
            <person name="Sandberg G."/>
            <person name="Van de Peer Y."/>
            <person name="Rokhsar D."/>
        </authorList>
    </citation>
    <scope>NUCLEOTIDE SEQUENCE [LARGE SCALE GENOMIC DNA]</scope>
    <source>
        <strain evidence="2">cv. Nisqually</strain>
    </source>
</reference>
<sequence length="123" mass="14342">MVLHNNEEIMELMVFNHDHPKIIKHITSFNPTPRGKKDKKEEGYLLSHRVELNHQPHRSQEYQRFMKREGSGSRDSYAFMSCWGDKNCEIGLLSLRDRHGSMMVAGYWCSGNKGGSLLEFIFI</sequence>
<gene>
    <name evidence="1" type="ORF">POPTR_010G136000</name>
</gene>
<dbReference type="InParanoid" id="A0A2K1YTL2"/>
<dbReference type="AlphaFoldDB" id="A0A2K1YTL2"/>
<dbReference type="Proteomes" id="UP000006729">
    <property type="component" value="Chromosome 10"/>
</dbReference>
<name>A0A2K1YTL2_POPTR</name>
<accession>A0A2K1YTL2</accession>
<keyword evidence="2" id="KW-1185">Reference proteome</keyword>
<organism evidence="1 2">
    <name type="scientific">Populus trichocarpa</name>
    <name type="common">Western balsam poplar</name>
    <name type="synonym">Populus balsamifera subsp. trichocarpa</name>
    <dbReference type="NCBI Taxonomy" id="3694"/>
    <lineage>
        <taxon>Eukaryota</taxon>
        <taxon>Viridiplantae</taxon>
        <taxon>Streptophyta</taxon>
        <taxon>Embryophyta</taxon>
        <taxon>Tracheophyta</taxon>
        <taxon>Spermatophyta</taxon>
        <taxon>Magnoliopsida</taxon>
        <taxon>eudicotyledons</taxon>
        <taxon>Gunneridae</taxon>
        <taxon>Pentapetalae</taxon>
        <taxon>rosids</taxon>
        <taxon>fabids</taxon>
        <taxon>Malpighiales</taxon>
        <taxon>Salicaceae</taxon>
        <taxon>Saliceae</taxon>
        <taxon>Populus</taxon>
    </lineage>
</organism>
<dbReference type="EMBL" id="CM009299">
    <property type="protein sequence ID" value="PNT16363.1"/>
    <property type="molecule type" value="Genomic_DNA"/>
</dbReference>
<proteinExistence type="predicted"/>
<evidence type="ECO:0000313" key="2">
    <source>
        <dbReference type="Proteomes" id="UP000006729"/>
    </source>
</evidence>
<protein>
    <submittedName>
        <fullName evidence="1">Uncharacterized protein</fullName>
    </submittedName>
</protein>
<evidence type="ECO:0000313" key="1">
    <source>
        <dbReference type="EMBL" id="PNT16363.1"/>
    </source>
</evidence>